<evidence type="ECO:0000259" key="11">
    <source>
        <dbReference type="Pfam" id="PF23598"/>
    </source>
</evidence>
<dbReference type="GO" id="GO:0042742">
    <property type="term" value="P:defense response to bacterium"/>
    <property type="evidence" value="ECO:0007669"/>
    <property type="project" value="UniProtKB-ARBA"/>
</dbReference>
<evidence type="ECO:0000313" key="12">
    <source>
        <dbReference type="EnsemblPlants" id="OB11G25960.1"/>
    </source>
</evidence>
<dbReference type="FunFam" id="1.10.10.10:FF:000322">
    <property type="entry name" value="Probable disease resistance protein At1g63360"/>
    <property type="match status" value="1"/>
</dbReference>
<dbReference type="Pfam" id="PF23559">
    <property type="entry name" value="WHD_DRP"/>
    <property type="match status" value="1"/>
</dbReference>
<dbReference type="InterPro" id="IPR038005">
    <property type="entry name" value="RX-like_CC"/>
</dbReference>
<evidence type="ECO:0000256" key="5">
    <source>
        <dbReference type="ARBA" id="ARBA00022821"/>
    </source>
</evidence>
<evidence type="ECO:0000256" key="6">
    <source>
        <dbReference type="ARBA" id="ARBA00023054"/>
    </source>
</evidence>
<dbReference type="GO" id="GO:0000166">
    <property type="term" value="F:nucleotide binding"/>
    <property type="evidence" value="ECO:0007669"/>
    <property type="project" value="UniProtKB-KW"/>
</dbReference>
<evidence type="ECO:0000256" key="8">
    <source>
        <dbReference type="SAM" id="MobiDB-lite"/>
    </source>
</evidence>
<dbReference type="KEGG" id="obr:102708010"/>
<proteinExistence type="inferred from homology"/>
<dbReference type="CDD" id="cd14798">
    <property type="entry name" value="RX-CC_like"/>
    <property type="match status" value="1"/>
</dbReference>
<evidence type="ECO:0000256" key="1">
    <source>
        <dbReference type="ARBA" id="ARBA00008894"/>
    </source>
</evidence>
<protein>
    <submittedName>
        <fullName evidence="12">Uncharacterized protein</fullName>
    </submittedName>
</protein>
<evidence type="ECO:0000256" key="2">
    <source>
        <dbReference type="ARBA" id="ARBA00022614"/>
    </source>
</evidence>
<dbReference type="Pfam" id="PF18052">
    <property type="entry name" value="Rx_N"/>
    <property type="match status" value="1"/>
</dbReference>
<feature type="domain" description="Disease resistance R13L4/SHOC-2-like LRR" evidence="11">
    <location>
        <begin position="998"/>
        <end position="1203"/>
    </location>
</feature>
<evidence type="ECO:0000259" key="10">
    <source>
        <dbReference type="Pfam" id="PF23559"/>
    </source>
</evidence>
<dbReference type="Pfam" id="PF23598">
    <property type="entry name" value="LRR_14"/>
    <property type="match status" value="2"/>
</dbReference>
<feature type="region of interest" description="Disordered" evidence="8">
    <location>
        <begin position="542"/>
        <end position="567"/>
    </location>
</feature>
<dbReference type="InterPro" id="IPR036388">
    <property type="entry name" value="WH-like_DNA-bd_sf"/>
</dbReference>
<evidence type="ECO:0000256" key="4">
    <source>
        <dbReference type="ARBA" id="ARBA00022741"/>
    </source>
</evidence>
<dbReference type="InterPro" id="IPR055414">
    <property type="entry name" value="LRR_R13L4/SHOC2-like"/>
</dbReference>
<evidence type="ECO:0000313" key="13">
    <source>
        <dbReference type="Proteomes" id="UP000006038"/>
    </source>
</evidence>
<dbReference type="Gene3D" id="3.80.10.10">
    <property type="entry name" value="Ribonuclease Inhibitor"/>
    <property type="match status" value="2"/>
</dbReference>
<dbReference type="InterPro" id="IPR044974">
    <property type="entry name" value="Disease_R_plants"/>
</dbReference>
<accession>J3N9W0</accession>
<dbReference type="SUPFAM" id="SSF52058">
    <property type="entry name" value="L domain-like"/>
    <property type="match status" value="2"/>
</dbReference>
<dbReference type="HOGENOM" id="CLU_000837_7_3_1"/>
<feature type="domain" description="Disease resistance N-terminal" evidence="9">
    <location>
        <begin position="8"/>
        <end position="81"/>
    </location>
</feature>
<dbReference type="InterPro" id="IPR041118">
    <property type="entry name" value="Rx_N"/>
</dbReference>
<dbReference type="PANTHER" id="PTHR23155">
    <property type="entry name" value="DISEASE RESISTANCE PROTEIN RP"/>
    <property type="match status" value="1"/>
</dbReference>
<dbReference type="SUPFAM" id="SSF52540">
    <property type="entry name" value="P-loop containing nucleoside triphosphate hydrolases"/>
    <property type="match status" value="1"/>
</dbReference>
<keyword evidence="6 7" id="KW-0175">Coiled coil</keyword>
<evidence type="ECO:0000256" key="3">
    <source>
        <dbReference type="ARBA" id="ARBA00022737"/>
    </source>
</evidence>
<dbReference type="eggNOG" id="KOG4658">
    <property type="taxonomic scope" value="Eukaryota"/>
</dbReference>
<sequence>MAEVAVAAVSSLLGQIRNEALFLGRVKSDVRFIKHEMESMRSFLERLAETGEDQDLQVQTWMEQVRELAGDCRTCVDIYLQRGNPAAVLGARVGVFRRSLCWAPWLVQNMVNQHYAGIELRELKERAYDVAQRRKRYGVVVTIKTKQEQPPGGGDDDEASAKKTRTTVVGSSILHHRALELARSRSLDDYCGDKIVEWLDSDARAAAARDRWCQSIPSIAIVVPHPDPETAGANARDALAFVATTRFRRSVWINILNVHKKYLLRNTRFFIPFINIASWTVAKGNPITLIDTLCYILRECQEQNHQQKNHGDAQEQDVRDNAWRDRSNIISEIAAGSQIKKMKTKIEQIESKIKQMETDHAQAVEAAIDGAIDTLSNALWIQKPLGILLKALHLLIQPGETSDLATSLPQLVNMLLWDHEKIVKETAKKLKQHIEAAEPPSPGETREDDLGQGKQQEAKTVFPISLQQTKYEHILHKMFPAKEPQEAASSGISDGIQAAPDDVSATAITSVSSVEIKEIIYRIIQNMLQDILKEQQHQLAQLPEAEGKPVKQEQASASPHKSGYHQEDEYASAIKETKQKITQIESNIQEQLMIQIVVEKIKEQLKCERTLIIIEDYGNYVPEWVEIRNALNPLTSSGSALIVTTTSIQRAKEICYPLREPITNSIVSMYHDIFQYISQSMNKGVNQIFHDVVDKCPDEFCMKIFTHAMYTNPKRSNEDLRKLLASMDPEKSLAINANKMINFSYNDLRKEYKSCLLYLAIFPPGYRIRRSTLVGRWVTEGMIAKEQWPSAVRHAERCFEALIDRWLVYPGDIDGEGKVKSCIVSDLVHDFITKIAKKQHILEPRLSQHLAHHFSIFNDLQLQVSDRIDTFLKKLHGSSKLSMLKVLDLECCRYFKNNQHCLKDICSNILLLKYLSLRRTDITMLPSEINNLYELEVLDIRQTKVPAYATRDLVLVKLKRLLAGHTDLISSSNDKIKNSISDEISSFSFQKKAPLFSSVQVPNEIKKMAGMEVLSNVKASRNGQELIDIGKLWQLKKLGVVINDKDNHRKNLLKAISDLYECLRSLSISIVPNTEREATASSGDLQQHIRHCLRFRPKFLESLRIHGYTHNGQLLALLAEGLSKLAKVTLSSTSLNQGNLKVLGELPNLRYFRLRHNGYTDKTLTFKKDEFKKMISFLVEGSNMISIEFQNGAATALEKIVLSSTDTKSLSGLGDLPKLKELEMKSNRFLVSFSEEVETQKKYTRSILTFKKDKFQKLKYLLVEGPNMETDITFEVGGARELEKAVLSFANIMSISGANNLLKFKQLELKGNKSLLLSSLENAKKVSEVTLHSTWLDRSNLQILGKKPRIRCLVLSQHSYDESQLIFNNNEFPELAILIVKCSGITEIQFTDRAAPKLEKIIWSFTKMNSLSGITNLPNLKELELTGDHVPDQVRDDIKAHRNQPVLTLRQLEHQDQDHGRAQEDPNDARFSACSWLLKNKY</sequence>
<keyword evidence="13" id="KW-1185">Reference proteome</keyword>
<dbReference type="InterPro" id="IPR032675">
    <property type="entry name" value="LRR_dom_sf"/>
</dbReference>
<keyword evidence="4" id="KW-0547">Nucleotide-binding</keyword>
<dbReference type="PANTHER" id="PTHR23155:SF1062">
    <property type="entry name" value="OS11G0579400 PROTEIN"/>
    <property type="match status" value="1"/>
</dbReference>
<reference evidence="12" key="2">
    <citation type="submission" date="2013-04" db="UniProtKB">
        <authorList>
            <consortium name="EnsemblPlants"/>
        </authorList>
    </citation>
    <scope>IDENTIFICATION</scope>
</reference>
<dbReference type="OrthoDB" id="614590at2759"/>
<keyword evidence="3" id="KW-0677">Repeat</keyword>
<dbReference type="InterPro" id="IPR027417">
    <property type="entry name" value="P-loop_NTPase"/>
</dbReference>
<reference evidence="12" key="1">
    <citation type="journal article" date="2013" name="Nat. Commun.">
        <title>Whole-genome sequencing of Oryza brachyantha reveals mechanisms underlying Oryza genome evolution.</title>
        <authorList>
            <person name="Chen J."/>
            <person name="Huang Q."/>
            <person name="Gao D."/>
            <person name="Wang J."/>
            <person name="Lang Y."/>
            <person name="Liu T."/>
            <person name="Li B."/>
            <person name="Bai Z."/>
            <person name="Luis Goicoechea J."/>
            <person name="Liang C."/>
            <person name="Chen C."/>
            <person name="Zhang W."/>
            <person name="Sun S."/>
            <person name="Liao Y."/>
            <person name="Zhang X."/>
            <person name="Yang L."/>
            <person name="Song C."/>
            <person name="Wang M."/>
            <person name="Shi J."/>
            <person name="Liu G."/>
            <person name="Liu J."/>
            <person name="Zhou H."/>
            <person name="Zhou W."/>
            <person name="Yu Q."/>
            <person name="An N."/>
            <person name="Chen Y."/>
            <person name="Cai Q."/>
            <person name="Wang B."/>
            <person name="Liu B."/>
            <person name="Min J."/>
            <person name="Huang Y."/>
            <person name="Wu H."/>
            <person name="Li Z."/>
            <person name="Zhang Y."/>
            <person name="Yin Y."/>
            <person name="Song W."/>
            <person name="Jiang J."/>
            <person name="Jackson S.A."/>
            <person name="Wing R.A."/>
            <person name="Wang J."/>
            <person name="Chen M."/>
        </authorList>
    </citation>
    <scope>NUCLEOTIDE SEQUENCE [LARGE SCALE GENOMIC DNA]</scope>
    <source>
        <strain evidence="12">cv. IRGC 101232</strain>
    </source>
</reference>
<dbReference type="Gene3D" id="1.20.5.4130">
    <property type="match status" value="1"/>
</dbReference>
<gene>
    <name evidence="12" type="primary">LOC102708010</name>
</gene>
<dbReference type="GeneID" id="102708010"/>
<evidence type="ECO:0000256" key="7">
    <source>
        <dbReference type="SAM" id="Coils"/>
    </source>
</evidence>
<dbReference type="GO" id="GO:0009626">
    <property type="term" value="P:plant-type hypersensitive response"/>
    <property type="evidence" value="ECO:0007669"/>
    <property type="project" value="UniProtKB-ARBA"/>
</dbReference>
<feature type="domain" description="Disease resistance R13L4/SHOC-2-like LRR" evidence="11">
    <location>
        <begin position="877"/>
        <end position="965"/>
    </location>
</feature>
<dbReference type="Gramene" id="OB11G25960.1">
    <property type="protein sequence ID" value="OB11G25960.1"/>
    <property type="gene ID" value="OB11G25960"/>
</dbReference>
<evidence type="ECO:0000259" key="9">
    <source>
        <dbReference type="Pfam" id="PF18052"/>
    </source>
</evidence>
<dbReference type="EnsemblPlants" id="OB11G25960.1">
    <property type="protein sequence ID" value="OB11G25960.1"/>
    <property type="gene ID" value="OB11G25960"/>
</dbReference>
<dbReference type="Gene3D" id="1.10.10.10">
    <property type="entry name" value="Winged helix-like DNA-binding domain superfamily/Winged helix DNA-binding domain"/>
    <property type="match status" value="1"/>
</dbReference>
<dbReference type="GO" id="GO:0002758">
    <property type="term" value="P:innate immune response-activating signaling pathway"/>
    <property type="evidence" value="ECO:0007669"/>
    <property type="project" value="UniProtKB-ARBA"/>
</dbReference>
<dbReference type="Proteomes" id="UP000006038">
    <property type="component" value="Chromosome 11"/>
</dbReference>
<keyword evidence="2" id="KW-0433">Leucine-rich repeat</keyword>
<organism evidence="12">
    <name type="scientific">Oryza brachyantha</name>
    <name type="common">malo sina</name>
    <dbReference type="NCBI Taxonomy" id="4533"/>
    <lineage>
        <taxon>Eukaryota</taxon>
        <taxon>Viridiplantae</taxon>
        <taxon>Streptophyta</taxon>
        <taxon>Embryophyta</taxon>
        <taxon>Tracheophyta</taxon>
        <taxon>Spermatophyta</taxon>
        <taxon>Magnoliopsida</taxon>
        <taxon>Liliopsida</taxon>
        <taxon>Poales</taxon>
        <taxon>Poaceae</taxon>
        <taxon>BOP clade</taxon>
        <taxon>Oryzoideae</taxon>
        <taxon>Oryzeae</taxon>
        <taxon>Oryzinae</taxon>
        <taxon>Oryza</taxon>
    </lineage>
</organism>
<feature type="region of interest" description="Disordered" evidence="8">
    <location>
        <begin position="430"/>
        <end position="456"/>
    </location>
</feature>
<comment type="similarity">
    <text evidence="1">Belongs to the disease resistance NB-LRR family.</text>
</comment>
<dbReference type="RefSeq" id="XP_006663633.1">
    <property type="nucleotide sequence ID" value="XM_006663570.2"/>
</dbReference>
<dbReference type="OMA" id="ATHFERS"/>
<name>J3N9W0_ORYBR</name>
<keyword evidence="5" id="KW-0611">Plant defense</keyword>
<feature type="coiled-coil region" evidence="7">
    <location>
        <begin position="339"/>
        <end position="366"/>
    </location>
</feature>
<dbReference type="InterPro" id="IPR058922">
    <property type="entry name" value="WHD_DRP"/>
</dbReference>
<feature type="domain" description="Disease resistance protein winged helix" evidence="10">
    <location>
        <begin position="761"/>
        <end position="832"/>
    </location>
</feature>